<dbReference type="Proteomes" id="UP000594464">
    <property type="component" value="Chromosome"/>
</dbReference>
<dbReference type="SUPFAM" id="SSF46785">
    <property type="entry name" value="Winged helix' DNA-binding domain"/>
    <property type="match status" value="1"/>
</dbReference>
<evidence type="ECO:0000313" key="1">
    <source>
        <dbReference type="EMBL" id="QPJ65702.1"/>
    </source>
</evidence>
<proteinExistence type="predicted"/>
<accession>A0A7T0C362</accession>
<sequence>MATKAKIKKSTTPSWTFLTNHAHVLLCLAKNPSERIRDIADTVGITERAVQRIISELEAEDYLEHVRDGRRNVYKVFSRKFLRHEIEKHRRISDLIDLING</sequence>
<organism evidence="1 2">
    <name type="scientific">Candidatus Nitrohelix vancouverensis</name>
    <dbReference type="NCBI Taxonomy" id="2705534"/>
    <lineage>
        <taxon>Bacteria</taxon>
        <taxon>Pseudomonadati</taxon>
        <taxon>Nitrospinota/Tectimicrobiota group</taxon>
        <taxon>Nitrospinota</taxon>
        <taxon>Nitrospinia</taxon>
        <taxon>Nitrospinales</taxon>
        <taxon>Nitrospinaceae</taxon>
        <taxon>Candidatus Nitrohelix</taxon>
    </lineage>
</organism>
<name>A0A7T0C362_9BACT</name>
<gene>
    <name evidence="1" type="ORF">G3M78_09970</name>
</gene>
<dbReference type="Gene3D" id="1.10.10.10">
    <property type="entry name" value="Winged helix-like DNA-binding domain superfamily/Winged helix DNA-binding domain"/>
    <property type="match status" value="1"/>
</dbReference>
<dbReference type="InterPro" id="IPR036388">
    <property type="entry name" value="WH-like_DNA-bd_sf"/>
</dbReference>
<dbReference type="KEGG" id="nva:G3M78_09970"/>
<dbReference type="Pfam" id="PF13412">
    <property type="entry name" value="HTH_24"/>
    <property type="match status" value="1"/>
</dbReference>
<dbReference type="AlphaFoldDB" id="A0A7T0C362"/>
<dbReference type="EMBL" id="CP048620">
    <property type="protein sequence ID" value="QPJ65702.1"/>
    <property type="molecule type" value="Genomic_DNA"/>
</dbReference>
<protein>
    <submittedName>
        <fullName evidence="1">MarR family transcriptional regulator</fullName>
    </submittedName>
</protein>
<reference evidence="2" key="1">
    <citation type="submission" date="2020-02" db="EMBL/GenBank/DDBJ databases">
        <title>Genomic and physiological characterization of two novel Nitrospinaceae genera.</title>
        <authorList>
            <person name="Mueller A.J."/>
            <person name="Jung M.-Y."/>
            <person name="Strachan C.R."/>
            <person name="Herbold C.W."/>
            <person name="Kirkegaard R.H."/>
            <person name="Daims H."/>
        </authorList>
    </citation>
    <scope>NUCLEOTIDE SEQUENCE [LARGE SCALE GENOMIC DNA]</scope>
</reference>
<dbReference type="InterPro" id="IPR036390">
    <property type="entry name" value="WH_DNA-bd_sf"/>
</dbReference>
<evidence type="ECO:0000313" key="2">
    <source>
        <dbReference type="Proteomes" id="UP000594464"/>
    </source>
</evidence>